<dbReference type="InterPro" id="IPR033753">
    <property type="entry name" value="GCV_H/Fam206"/>
</dbReference>
<evidence type="ECO:0000256" key="4">
    <source>
        <dbReference type="PIRSR" id="PIRSR617453-50"/>
    </source>
</evidence>
<dbReference type="NCBIfam" id="TIGR00527">
    <property type="entry name" value="gcvH"/>
    <property type="match status" value="1"/>
</dbReference>
<keyword evidence="7" id="KW-1185">Reference proteome</keyword>
<dbReference type="Proteomes" id="UP000477488">
    <property type="component" value="Unassembled WGS sequence"/>
</dbReference>
<dbReference type="InterPro" id="IPR011053">
    <property type="entry name" value="Single_hybrid_motif"/>
</dbReference>
<dbReference type="CDD" id="cd06848">
    <property type="entry name" value="GCS_H"/>
    <property type="match status" value="1"/>
</dbReference>
<dbReference type="InterPro" id="IPR000089">
    <property type="entry name" value="Biotin_lipoyl"/>
</dbReference>
<keyword evidence="2 3" id="KW-0450">Lipoyl</keyword>
<accession>A0A6L5XHA3</accession>
<dbReference type="PANTHER" id="PTHR11715:SF3">
    <property type="entry name" value="GLYCINE CLEAVAGE SYSTEM H PROTEIN-RELATED"/>
    <property type="match status" value="1"/>
</dbReference>
<gene>
    <name evidence="3 6" type="primary">gcvH</name>
    <name evidence="6" type="ORF">FYJ44_00055</name>
</gene>
<dbReference type="GO" id="GO:0019464">
    <property type="term" value="P:glycine decarboxylation via glycine cleavage system"/>
    <property type="evidence" value="ECO:0007669"/>
    <property type="project" value="UniProtKB-UniRule"/>
</dbReference>
<dbReference type="EMBL" id="VUMH01000001">
    <property type="protein sequence ID" value="MSS26467.1"/>
    <property type="molecule type" value="Genomic_DNA"/>
</dbReference>
<comment type="similarity">
    <text evidence="1 3">Belongs to the GcvH family.</text>
</comment>
<dbReference type="GO" id="GO:0005960">
    <property type="term" value="C:glycine cleavage complex"/>
    <property type="evidence" value="ECO:0007669"/>
    <property type="project" value="InterPro"/>
</dbReference>
<dbReference type="RefSeq" id="WP_154508131.1">
    <property type="nucleotide sequence ID" value="NZ_DBFWWU010000269.1"/>
</dbReference>
<dbReference type="Pfam" id="PF01597">
    <property type="entry name" value="GCV_H"/>
    <property type="match status" value="1"/>
</dbReference>
<sequence>MSLSYPDDRQYHPEHLWAQPQTDGSVLVGISDYAQEQLGAVIFVELPETGAHFAQGQSCASIESAKVTSDAIMPLSGTVLEVNAALDDTPELLNQSPYAEGWLARVKPDDPAEPGRISAAAYAAQVA</sequence>
<name>A0A6L5XHA3_9BACT</name>
<dbReference type="SUPFAM" id="SSF51230">
    <property type="entry name" value="Single hybrid motif"/>
    <property type="match status" value="1"/>
</dbReference>
<dbReference type="GO" id="GO:0009249">
    <property type="term" value="P:protein lipoylation"/>
    <property type="evidence" value="ECO:0007669"/>
    <property type="project" value="TreeGrafter"/>
</dbReference>
<organism evidence="6 7">
    <name type="scientific">Desulfovibrio porci</name>
    <dbReference type="NCBI Taxonomy" id="2605782"/>
    <lineage>
        <taxon>Bacteria</taxon>
        <taxon>Pseudomonadati</taxon>
        <taxon>Thermodesulfobacteriota</taxon>
        <taxon>Desulfovibrionia</taxon>
        <taxon>Desulfovibrionales</taxon>
        <taxon>Desulfovibrionaceae</taxon>
        <taxon>Desulfovibrio</taxon>
    </lineage>
</organism>
<dbReference type="Gene3D" id="2.40.50.100">
    <property type="match status" value="1"/>
</dbReference>
<dbReference type="AlphaFoldDB" id="A0A6L5XHA3"/>
<dbReference type="HAMAP" id="MF_00272">
    <property type="entry name" value="GcvH"/>
    <property type="match status" value="1"/>
</dbReference>
<evidence type="ECO:0000256" key="2">
    <source>
        <dbReference type="ARBA" id="ARBA00022823"/>
    </source>
</evidence>
<comment type="cofactor">
    <cofactor evidence="3">
        <name>(R)-lipoate</name>
        <dbReference type="ChEBI" id="CHEBI:83088"/>
    </cofactor>
    <text evidence="3">Binds 1 lipoyl cofactor covalently.</text>
</comment>
<feature type="modified residue" description="N6-lipoyllysine" evidence="3 4">
    <location>
        <position position="66"/>
    </location>
</feature>
<dbReference type="InterPro" id="IPR002930">
    <property type="entry name" value="GCV_H"/>
</dbReference>
<evidence type="ECO:0000256" key="1">
    <source>
        <dbReference type="ARBA" id="ARBA00009249"/>
    </source>
</evidence>
<comment type="function">
    <text evidence="3">The glycine cleavage system catalyzes the degradation of glycine. The H protein shuttles the methylamine group of glycine from the P protein to the T protein.</text>
</comment>
<evidence type="ECO:0000256" key="3">
    <source>
        <dbReference type="HAMAP-Rule" id="MF_00272"/>
    </source>
</evidence>
<evidence type="ECO:0000259" key="5">
    <source>
        <dbReference type="PROSITE" id="PS50968"/>
    </source>
</evidence>
<dbReference type="GO" id="GO:0005737">
    <property type="term" value="C:cytoplasm"/>
    <property type="evidence" value="ECO:0007669"/>
    <property type="project" value="TreeGrafter"/>
</dbReference>
<evidence type="ECO:0000313" key="6">
    <source>
        <dbReference type="EMBL" id="MSS26467.1"/>
    </source>
</evidence>
<comment type="subunit">
    <text evidence="3">The glycine cleavage system is composed of four proteins: P, T, L and H.</text>
</comment>
<protein>
    <recommendedName>
        <fullName evidence="3">Glycine cleavage system H protein</fullName>
    </recommendedName>
</protein>
<proteinExistence type="inferred from homology"/>
<dbReference type="PANTHER" id="PTHR11715">
    <property type="entry name" value="GLYCINE CLEAVAGE SYSTEM H PROTEIN"/>
    <property type="match status" value="1"/>
</dbReference>
<feature type="domain" description="Lipoyl-binding" evidence="5">
    <location>
        <begin position="25"/>
        <end position="107"/>
    </location>
</feature>
<reference evidence="6 7" key="1">
    <citation type="submission" date="2019-09" db="EMBL/GenBank/DDBJ databases">
        <title>In-depth cultivation of the pig gut microbiome towards novel bacterial diversity and tailored functional studies.</title>
        <authorList>
            <person name="Wylensek D."/>
            <person name="Hitch T.C.A."/>
            <person name="Clavel T."/>
        </authorList>
    </citation>
    <scope>NUCLEOTIDE SEQUENCE [LARGE SCALE GENOMIC DNA]</scope>
    <source>
        <strain evidence="6 7">PG-178-WT-4</strain>
    </source>
</reference>
<dbReference type="InterPro" id="IPR017453">
    <property type="entry name" value="GCV_H_sub"/>
</dbReference>
<dbReference type="PROSITE" id="PS50968">
    <property type="entry name" value="BIOTINYL_LIPOYL"/>
    <property type="match status" value="1"/>
</dbReference>
<dbReference type="NCBIfam" id="NF002270">
    <property type="entry name" value="PRK01202.1"/>
    <property type="match status" value="1"/>
</dbReference>
<comment type="caution">
    <text evidence="6">The sequence shown here is derived from an EMBL/GenBank/DDBJ whole genome shotgun (WGS) entry which is preliminary data.</text>
</comment>
<evidence type="ECO:0000313" key="7">
    <source>
        <dbReference type="Proteomes" id="UP000477488"/>
    </source>
</evidence>